<evidence type="ECO:0000313" key="2">
    <source>
        <dbReference type="EMBL" id="GCB83893.1"/>
    </source>
</evidence>
<evidence type="ECO:0000313" key="3">
    <source>
        <dbReference type="Proteomes" id="UP000288216"/>
    </source>
</evidence>
<reference evidence="2 3" key="1">
    <citation type="journal article" date="2018" name="Nat. Ecol. Evol.">
        <title>Shark genomes provide insights into elasmobranch evolution and the origin of vertebrates.</title>
        <authorList>
            <person name="Hara Y"/>
            <person name="Yamaguchi K"/>
            <person name="Onimaru K"/>
            <person name="Kadota M"/>
            <person name="Koyanagi M"/>
            <person name="Keeley SD"/>
            <person name="Tatsumi K"/>
            <person name="Tanaka K"/>
            <person name="Motone F"/>
            <person name="Kageyama Y"/>
            <person name="Nozu R"/>
            <person name="Adachi N"/>
            <person name="Nishimura O"/>
            <person name="Nakagawa R"/>
            <person name="Tanegashima C"/>
            <person name="Kiyatake I"/>
            <person name="Matsumoto R"/>
            <person name="Murakumo K"/>
            <person name="Nishida K"/>
            <person name="Terakita A"/>
            <person name="Kuratani S"/>
            <person name="Sato K"/>
            <person name="Hyodo S Kuraku.S."/>
        </authorList>
    </citation>
    <scope>NUCLEOTIDE SEQUENCE [LARGE SCALE GENOMIC DNA]</scope>
</reference>
<protein>
    <submittedName>
        <fullName evidence="2">Uncharacterized protein</fullName>
    </submittedName>
</protein>
<keyword evidence="1" id="KW-0732">Signal</keyword>
<sequence length="105" mass="11485">MSQIWLELFSLRLSAGLDPLFAPHTRADQKVNQLLDVCVFRPDSCVDYPGTPPQPQPGLAPLQRAQLAASPRGGGRLAGALRLSRSEHTVPRLVSELTGFKEPRD</sequence>
<dbReference type="EMBL" id="BFAA01053700">
    <property type="protein sequence ID" value="GCB83893.1"/>
    <property type="molecule type" value="Genomic_DNA"/>
</dbReference>
<accession>A0A401QEV9</accession>
<keyword evidence="3" id="KW-1185">Reference proteome</keyword>
<dbReference type="AlphaFoldDB" id="A0A401QEV9"/>
<feature type="chain" id="PRO_5019192258" evidence="1">
    <location>
        <begin position="17"/>
        <end position="105"/>
    </location>
</feature>
<dbReference type="Proteomes" id="UP000288216">
    <property type="component" value="Unassembled WGS sequence"/>
</dbReference>
<feature type="signal peptide" evidence="1">
    <location>
        <begin position="1"/>
        <end position="16"/>
    </location>
</feature>
<gene>
    <name evidence="2" type="ORF">scyTo_0024711</name>
</gene>
<comment type="caution">
    <text evidence="2">The sequence shown here is derived from an EMBL/GenBank/DDBJ whole genome shotgun (WGS) entry which is preliminary data.</text>
</comment>
<name>A0A401QEV9_SCYTO</name>
<proteinExistence type="predicted"/>
<evidence type="ECO:0000256" key="1">
    <source>
        <dbReference type="SAM" id="SignalP"/>
    </source>
</evidence>
<organism evidence="2 3">
    <name type="scientific">Scyliorhinus torazame</name>
    <name type="common">Cloudy catshark</name>
    <name type="synonym">Catulus torazame</name>
    <dbReference type="NCBI Taxonomy" id="75743"/>
    <lineage>
        <taxon>Eukaryota</taxon>
        <taxon>Metazoa</taxon>
        <taxon>Chordata</taxon>
        <taxon>Craniata</taxon>
        <taxon>Vertebrata</taxon>
        <taxon>Chondrichthyes</taxon>
        <taxon>Elasmobranchii</taxon>
        <taxon>Galeomorphii</taxon>
        <taxon>Galeoidea</taxon>
        <taxon>Carcharhiniformes</taxon>
        <taxon>Scyliorhinidae</taxon>
        <taxon>Scyliorhinus</taxon>
    </lineage>
</organism>